<protein>
    <recommendedName>
        <fullName evidence="3">Mariner Mos1 transposase</fullName>
    </recommendedName>
</protein>
<gene>
    <name evidence="1" type="ORF">TNCV_5026391</name>
</gene>
<dbReference type="AlphaFoldDB" id="A0A8X6S015"/>
<evidence type="ECO:0000313" key="1">
    <source>
        <dbReference type="EMBL" id="GFX99585.1"/>
    </source>
</evidence>
<dbReference type="EMBL" id="BMAU01021213">
    <property type="protein sequence ID" value="GFX99585.1"/>
    <property type="molecule type" value="Genomic_DNA"/>
</dbReference>
<dbReference type="Proteomes" id="UP000887159">
    <property type="component" value="Unassembled WGS sequence"/>
</dbReference>
<proteinExistence type="predicted"/>
<dbReference type="Gene3D" id="3.30.420.10">
    <property type="entry name" value="Ribonuclease H-like superfamily/Ribonuclease H"/>
    <property type="match status" value="1"/>
</dbReference>
<dbReference type="PANTHER" id="PTHR46060">
    <property type="entry name" value="MARINER MOS1 TRANSPOSASE-LIKE PROTEIN"/>
    <property type="match status" value="1"/>
</dbReference>
<dbReference type="InterPro" id="IPR052709">
    <property type="entry name" value="Transposase-MT_Hybrid"/>
</dbReference>
<name>A0A8X6S015_TRICX</name>
<evidence type="ECO:0008006" key="3">
    <source>
        <dbReference type="Google" id="ProtNLM"/>
    </source>
</evidence>
<comment type="caution">
    <text evidence="1">The sequence shown here is derived from an EMBL/GenBank/DDBJ whole genome shotgun (WGS) entry which is preliminary data.</text>
</comment>
<dbReference type="PANTHER" id="PTHR46060:SF1">
    <property type="entry name" value="MARINER MOS1 TRANSPOSASE-LIKE PROTEIN"/>
    <property type="match status" value="1"/>
</dbReference>
<organism evidence="1 2">
    <name type="scientific">Trichonephila clavipes</name>
    <name type="common">Golden silk orbweaver</name>
    <name type="synonym">Nephila clavipes</name>
    <dbReference type="NCBI Taxonomy" id="2585209"/>
    <lineage>
        <taxon>Eukaryota</taxon>
        <taxon>Metazoa</taxon>
        <taxon>Ecdysozoa</taxon>
        <taxon>Arthropoda</taxon>
        <taxon>Chelicerata</taxon>
        <taxon>Arachnida</taxon>
        <taxon>Araneae</taxon>
        <taxon>Araneomorphae</taxon>
        <taxon>Entelegynae</taxon>
        <taxon>Araneoidea</taxon>
        <taxon>Nephilidae</taxon>
        <taxon>Trichonephila</taxon>
    </lineage>
</organism>
<dbReference type="InterPro" id="IPR036397">
    <property type="entry name" value="RNaseH_sf"/>
</dbReference>
<dbReference type="GO" id="GO:0003676">
    <property type="term" value="F:nucleic acid binding"/>
    <property type="evidence" value="ECO:0007669"/>
    <property type="project" value="InterPro"/>
</dbReference>
<accession>A0A8X6S015</accession>
<sequence length="83" mass="9611">MLPHPSYSPDLVPWDFYFFQSMKKHLQGCCFVSSDEVKAASHEALREFANNGFQLCLQKLYEHWQRCIVAQGDYFKGGYASVL</sequence>
<keyword evidence="2" id="KW-1185">Reference proteome</keyword>
<evidence type="ECO:0000313" key="2">
    <source>
        <dbReference type="Proteomes" id="UP000887159"/>
    </source>
</evidence>
<reference evidence="1" key="1">
    <citation type="submission" date="2020-08" db="EMBL/GenBank/DDBJ databases">
        <title>Multicomponent nature underlies the extraordinary mechanical properties of spider dragline silk.</title>
        <authorList>
            <person name="Kono N."/>
            <person name="Nakamura H."/>
            <person name="Mori M."/>
            <person name="Yoshida Y."/>
            <person name="Ohtoshi R."/>
            <person name="Malay A.D."/>
            <person name="Moran D.A.P."/>
            <person name="Tomita M."/>
            <person name="Numata K."/>
            <person name="Arakawa K."/>
        </authorList>
    </citation>
    <scope>NUCLEOTIDE SEQUENCE</scope>
</reference>